<accession>A0AAN8XA99</accession>
<sequence length="126" mass="14407">MMFAILCVTITPQSKGGGLRQDRPGKLRLQTLSYTSAKGLNSDVSFLKSRAMTTALPWSICSFLRYFHMLYFGSSPKSKSYLDREYQHQNINSGIWLEITRIKTHMLVFGVRLPTSDCFEGEPKYI</sequence>
<evidence type="ECO:0000313" key="2">
    <source>
        <dbReference type="Proteomes" id="UP001381693"/>
    </source>
</evidence>
<dbReference type="EMBL" id="JAXCGZ010005816">
    <property type="protein sequence ID" value="KAK7080716.1"/>
    <property type="molecule type" value="Genomic_DNA"/>
</dbReference>
<protein>
    <submittedName>
        <fullName evidence="1">Uncharacterized protein</fullName>
    </submittedName>
</protein>
<evidence type="ECO:0000313" key="1">
    <source>
        <dbReference type="EMBL" id="KAK7080716.1"/>
    </source>
</evidence>
<reference evidence="1 2" key="1">
    <citation type="submission" date="2023-11" db="EMBL/GenBank/DDBJ databases">
        <title>Halocaridina rubra genome assembly.</title>
        <authorList>
            <person name="Smith C."/>
        </authorList>
    </citation>
    <scope>NUCLEOTIDE SEQUENCE [LARGE SCALE GENOMIC DNA]</scope>
    <source>
        <strain evidence="1">EP-1</strain>
        <tissue evidence="1">Whole</tissue>
    </source>
</reference>
<proteinExistence type="predicted"/>
<dbReference type="Proteomes" id="UP001381693">
    <property type="component" value="Unassembled WGS sequence"/>
</dbReference>
<organism evidence="1 2">
    <name type="scientific">Halocaridina rubra</name>
    <name type="common">Hawaiian red shrimp</name>
    <dbReference type="NCBI Taxonomy" id="373956"/>
    <lineage>
        <taxon>Eukaryota</taxon>
        <taxon>Metazoa</taxon>
        <taxon>Ecdysozoa</taxon>
        <taxon>Arthropoda</taxon>
        <taxon>Crustacea</taxon>
        <taxon>Multicrustacea</taxon>
        <taxon>Malacostraca</taxon>
        <taxon>Eumalacostraca</taxon>
        <taxon>Eucarida</taxon>
        <taxon>Decapoda</taxon>
        <taxon>Pleocyemata</taxon>
        <taxon>Caridea</taxon>
        <taxon>Atyoidea</taxon>
        <taxon>Atyidae</taxon>
        <taxon>Halocaridina</taxon>
    </lineage>
</organism>
<comment type="caution">
    <text evidence="1">The sequence shown here is derived from an EMBL/GenBank/DDBJ whole genome shotgun (WGS) entry which is preliminary data.</text>
</comment>
<keyword evidence="2" id="KW-1185">Reference proteome</keyword>
<name>A0AAN8XA99_HALRR</name>
<dbReference type="AlphaFoldDB" id="A0AAN8XA99"/>
<gene>
    <name evidence="1" type="ORF">SK128_006842</name>
</gene>